<dbReference type="Pfam" id="PF05380">
    <property type="entry name" value="Peptidase_A17"/>
    <property type="match status" value="1"/>
</dbReference>
<dbReference type="RefSeq" id="XP_024878638.1">
    <property type="nucleotide sequence ID" value="XM_025022870.1"/>
</dbReference>
<dbReference type="InterPro" id="IPR008042">
    <property type="entry name" value="Retrotrans_Pao"/>
</dbReference>
<reference evidence="2" key="1">
    <citation type="submission" date="2025-08" db="UniProtKB">
        <authorList>
            <consortium name="RefSeq"/>
        </authorList>
    </citation>
    <scope>IDENTIFICATION</scope>
    <source>
        <tissue evidence="2">Whole body</tissue>
    </source>
</reference>
<dbReference type="InterPro" id="IPR043502">
    <property type="entry name" value="DNA/RNA_pol_sf"/>
</dbReference>
<dbReference type="PANTHER" id="PTHR47331">
    <property type="entry name" value="PHD-TYPE DOMAIN-CONTAINING PROTEIN"/>
    <property type="match status" value="1"/>
</dbReference>
<dbReference type="AlphaFoldDB" id="A0A6J1QAD5"/>
<dbReference type="OrthoDB" id="5985232at2759"/>
<name>A0A6J1QAD5_9HYME</name>
<protein>
    <submittedName>
        <fullName evidence="2">Uncharacterized protein LOC112459000</fullName>
    </submittedName>
</protein>
<gene>
    <name evidence="2" type="primary">LOC112459000</name>
</gene>
<dbReference type="GeneID" id="112459000"/>
<dbReference type="PANTHER" id="PTHR47331:SF1">
    <property type="entry name" value="GAG-LIKE PROTEIN"/>
    <property type="match status" value="1"/>
</dbReference>
<dbReference type="SUPFAM" id="SSF56672">
    <property type="entry name" value="DNA/RNA polymerases"/>
    <property type="match status" value="1"/>
</dbReference>
<keyword evidence="1" id="KW-1185">Reference proteome</keyword>
<dbReference type="GO" id="GO:0071897">
    <property type="term" value="P:DNA biosynthetic process"/>
    <property type="evidence" value="ECO:0007669"/>
    <property type="project" value="UniProtKB-ARBA"/>
</dbReference>
<sequence length="484" mass="55439">MSDFLDEYERLSHMTEIPVSDVAEEGHFIPHHPVFKRDSHTTKLRVVFNASSKSSTGVSLNDVLLAGPTLQEDLFSIVTPSLPSRFRTHRYVLSADIEKMYRQVKVHPEDGKYQMIVWRRSTEDPIKIYILNTATYGTVPASFLVVRSLLQLSEDERRRFPLACRVLLEDFYMDDAFTGASKLDQARELRDELIGLLACGGFHLRKWCSNEPSLLEPLLDQSLDLHICLSESETQKTLGIPWHPREDHLIHVVKSFTEHQRMTKRTMLSQVASLFDPLGLVGPVIVKVKIMLQRLWEDKLDWDESVPVDIATSWSKYREQVELLNNFIVPRQVTTENVINVQLHGFCDASERAYGAVLYLRSTTSSGIHIVRLIFSKTRVAPIKKVTLPRLELSAADLLGKLRGATIKSLRIEIDEEFFWSDSTIALHWIQTSPHKLKTFVANRVSHIQENTQHGKWRHVPSQDNPADALSRGQFSREFVNNPI</sequence>
<evidence type="ECO:0000313" key="1">
    <source>
        <dbReference type="Proteomes" id="UP000504618"/>
    </source>
</evidence>
<dbReference type="Proteomes" id="UP000504618">
    <property type="component" value="Unplaced"/>
</dbReference>
<proteinExistence type="predicted"/>
<organism evidence="1 2">
    <name type="scientific">Temnothorax curvispinosus</name>
    <dbReference type="NCBI Taxonomy" id="300111"/>
    <lineage>
        <taxon>Eukaryota</taxon>
        <taxon>Metazoa</taxon>
        <taxon>Ecdysozoa</taxon>
        <taxon>Arthropoda</taxon>
        <taxon>Hexapoda</taxon>
        <taxon>Insecta</taxon>
        <taxon>Pterygota</taxon>
        <taxon>Neoptera</taxon>
        <taxon>Endopterygota</taxon>
        <taxon>Hymenoptera</taxon>
        <taxon>Apocrita</taxon>
        <taxon>Aculeata</taxon>
        <taxon>Formicoidea</taxon>
        <taxon>Formicidae</taxon>
        <taxon>Myrmicinae</taxon>
        <taxon>Temnothorax</taxon>
    </lineage>
</organism>
<accession>A0A6J1QAD5</accession>
<evidence type="ECO:0000313" key="2">
    <source>
        <dbReference type="RefSeq" id="XP_024878638.1"/>
    </source>
</evidence>